<dbReference type="EMBL" id="LGST01000017">
    <property type="protein sequence ID" value="KNE00761.1"/>
    <property type="molecule type" value="Genomic_DNA"/>
</dbReference>
<dbReference type="VEuPathDB" id="FungiDB:QG37_02291"/>
<evidence type="ECO:0000313" key="2">
    <source>
        <dbReference type="Proteomes" id="UP000037122"/>
    </source>
</evidence>
<protein>
    <submittedName>
        <fullName evidence="1">Uncharacterized protein</fullName>
    </submittedName>
</protein>
<reference evidence="2" key="1">
    <citation type="journal article" date="2015" name="BMC Genomics">
        <title>Draft genome of a commonly misdiagnosed multidrug resistant pathogen Candida auris.</title>
        <authorList>
            <person name="Chatterjee S."/>
            <person name="Alampalli S.V."/>
            <person name="Nageshan R.K."/>
            <person name="Chettiar S.T."/>
            <person name="Joshi S."/>
            <person name="Tatu U.S."/>
        </authorList>
    </citation>
    <scope>NUCLEOTIDE SEQUENCE [LARGE SCALE GENOMIC DNA]</scope>
    <source>
        <strain evidence="2">6684</strain>
    </source>
</reference>
<proteinExistence type="predicted"/>
<dbReference type="AlphaFoldDB" id="A0A0L0P401"/>
<gene>
    <name evidence="1" type="ORF">QG37_02291</name>
</gene>
<accession>A0A0L0P401</accession>
<organism evidence="1 2">
    <name type="scientific">Candidozyma auris</name>
    <name type="common">Yeast</name>
    <name type="synonym">Candida auris</name>
    <dbReference type="NCBI Taxonomy" id="498019"/>
    <lineage>
        <taxon>Eukaryota</taxon>
        <taxon>Fungi</taxon>
        <taxon>Dikarya</taxon>
        <taxon>Ascomycota</taxon>
        <taxon>Saccharomycotina</taxon>
        <taxon>Pichiomycetes</taxon>
        <taxon>Metschnikowiaceae</taxon>
        <taxon>Candidozyma</taxon>
    </lineage>
</organism>
<name>A0A0L0P401_CANAR</name>
<evidence type="ECO:0000313" key="1">
    <source>
        <dbReference type="EMBL" id="KNE00761.1"/>
    </source>
</evidence>
<dbReference type="Proteomes" id="UP000037122">
    <property type="component" value="Unassembled WGS sequence"/>
</dbReference>
<sequence>MSHRPPIFARQETLFFAARAMWQTKKWLDAWWEQMGWKILKPQRVVDKLQGLCSKPEKLAEKLVFAGRLRWRHADVKAVSGPEGCSLLAARCSLLARPGHFRQRQYEKAYRQIARSWPARRQRRLTSYAIYFGSL</sequence>
<comment type="caution">
    <text evidence="1">The sequence shown here is derived from an EMBL/GenBank/DDBJ whole genome shotgun (WGS) entry which is preliminary data.</text>
</comment>